<dbReference type="EMBL" id="CAJOBC010000930">
    <property type="protein sequence ID" value="CAF3639718.1"/>
    <property type="molecule type" value="Genomic_DNA"/>
</dbReference>
<evidence type="ECO:0000313" key="20">
    <source>
        <dbReference type="EMBL" id="CAF3639718.1"/>
    </source>
</evidence>
<dbReference type="InterPro" id="IPR007653">
    <property type="entry name" value="SPC3"/>
</dbReference>
<sequence length="761" mass="86913">MDNDIFSSTKLHGSNDVTLHNSSNTSTTDALANSETLLLSETEQLTPIEPIYKKNIVKTPESVNNSDNPVLNNAISETTNGIVISNGNDDDDIVENGINGEDDNRTTVDDVYHEGNPALNKSFDVLPLLKKEDEYVNVLDTTVELPDREQLEPEVSDEFVTLSPTSTTTLDRTMEVKNEIRSPGHERLSSKVSVEYPLVQDSHDPPNELVNGLSNMTLQSKPVENTPPVSDIKPAFDTNTFVLKKKERRKVNNENSLNLGADDSMSEFPDLCNKGSPLTLHTMSNEQPPPALDDAQRKEFIIINENEMNKSSLFRSLIEHNESENVDDEEKKRRSLLISKHLEENESSSSNVLTSLQSAFDVLTNLRTIRTVENKKQQQQSIPIDDKPPTRIDNKPSTRIVDKPPTRIDDKPPTIPLTNDHLNSFSDCLESYYRTLWNVCAHTEELKRELRMVKSERDQLTEDLVNVENAYADLRKRNEKLKLNITEHKKNVETLKQFSEESIRYTEEQKQKYQVLKQHAQEKLDKANEEIEKLRRTNATESEGAQAQLRYAQLRVQSLEQELQSIKQELQQKINFVALLTKMHSFLNRLNTLFAFTLTVLAFLTTGVFISTYFEKYHAPIAISTSKTLVKHMTDYSSNRKKNDLGILQIDLESDLDKLFDWNVKQLFLYLTAEYTTASNILNQVVLWDKIIRRGENARMNLHEMNPKYYFWDDGENLRSNNITLTLGWNIISNAGRLLHIRGNGSTSFIFPDSYTTSRGT</sequence>
<dbReference type="AlphaFoldDB" id="A0A813VWL2"/>
<dbReference type="Proteomes" id="UP000681722">
    <property type="component" value="Unassembled WGS sequence"/>
</dbReference>
<dbReference type="OrthoDB" id="10261524at2759"/>
<evidence type="ECO:0000256" key="6">
    <source>
        <dbReference type="ARBA" id="ARBA00022692"/>
    </source>
</evidence>
<evidence type="ECO:0000256" key="17">
    <source>
        <dbReference type="SAM" id="Phobius"/>
    </source>
</evidence>
<evidence type="ECO:0000256" key="13">
    <source>
        <dbReference type="ARBA" id="ARBA00029556"/>
    </source>
</evidence>
<dbReference type="GO" id="GO:0005856">
    <property type="term" value="C:cytoskeleton"/>
    <property type="evidence" value="ECO:0007669"/>
    <property type="project" value="UniProtKB-SubCell"/>
</dbReference>
<evidence type="ECO:0000256" key="5">
    <source>
        <dbReference type="ARBA" id="ARBA00022490"/>
    </source>
</evidence>
<feature type="coiled-coil region" evidence="15">
    <location>
        <begin position="443"/>
        <end position="576"/>
    </location>
</feature>
<keyword evidence="5" id="KW-0963">Cytoplasm</keyword>
<gene>
    <name evidence="19" type="ORF">GPM918_LOCUS6128</name>
    <name evidence="20" type="ORF">SRO942_LOCUS6128</name>
</gene>
<evidence type="ECO:0000256" key="14">
    <source>
        <dbReference type="ARBA" id="ARBA00046080"/>
    </source>
</evidence>
<keyword evidence="7" id="KW-0256">Endoplasmic reticulum</keyword>
<feature type="transmembrane region" description="Helical" evidence="17">
    <location>
        <begin position="593"/>
        <end position="614"/>
    </location>
</feature>
<evidence type="ECO:0000256" key="8">
    <source>
        <dbReference type="ARBA" id="ARBA00022968"/>
    </source>
</evidence>
<comment type="similarity">
    <text evidence="3">Belongs to the SPCS3 family.</text>
</comment>
<evidence type="ECO:0000256" key="11">
    <source>
        <dbReference type="ARBA" id="ARBA00023136"/>
    </source>
</evidence>
<dbReference type="InterPro" id="IPR007707">
    <property type="entry name" value="TACC_C"/>
</dbReference>
<comment type="caution">
    <text evidence="19">The sequence shown here is derived from an EMBL/GenBank/DDBJ whole genome shotgun (WGS) entry which is preliminary data.</text>
</comment>
<dbReference type="PANTHER" id="PTHR12804">
    <property type="entry name" value="MICROSOMAL SIGNAL PEPTIDASE 23 KD SUBUNIT SPC22/23"/>
    <property type="match status" value="1"/>
</dbReference>
<dbReference type="PANTHER" id="PTHR12804:SF0">
    <property type="entry name" value="SIGNAL PEPTIDASE COMPLEX SUBUNIT 3"/>
    <property type="match status" value="1"/>
</dbReference>
<name>A0A813VWL2_9BILA</name>
<evidence type="ECO:0000256" key="10">
    <source>
        <dbReference type="ARBA" id="ARBA00023054"/>
    </source>
</evidence>
<reference evidence="19" key="1">
    <citation type="submission" date="2021-02" db="EMBL/GenBank/DDBJ databases">
        <authorList>
            <person name="Nowell W R."/>
        </authorList>
    </citation>
    <scope>NUCLEOTIDE SEQUENCE</scope>
</reference>
<dbReference type="SUPFAM" id="SSF58100">
    <property type="entry name" value="Bacterial hemolysins"/>
    <property type="match status" value="1"/>
</dbReference>
<evidence type="ECO:0000256" key="16">
    <source>
        <dbReference type="SAM" id="MobiDB-lite"/>
    </source>
</evidence>
<proteinExistence type="inferred from homology"/>
<keyword evidence="12" id="KW-0206">Cytoskeleton</keyword>
<evidence type="ECO:0000256" key="15">
    <source>
        <dbReference type="SAM" id="Coils"/>
    </source>
</evidence>
<dbReference type="Proteomes" id="UP000663829">
    <property type="component" value="Unassembled WGS sequence"/>
</dbReference>
<protein>
    <recommendedName>
        <fullName evidence="13">Signal peptidase complex subunit 3</fullName>
    </recommendedName>
</protein>
<evidence type="ECO:0000256" key="3">
    <source>
        <dbReference type="ARBA" id="ARBA00009289"/>
    </source>
</evidence>
<accession>A0A813VWL2</accession>
<dbReference type="Pfam" id="PF04573">
    <property type="entry name" value="SPC22"/>
    <property type="match status" value="1"/>
</dbReference>
<keyword evidence="21" id="KW-1185">Reference proteome</keyword>
<keyword evidence="10 15" id="KW-0175">Coiled coil</keyword>
<evidence type="ECO:0000256" key="4">
    <source>
        <dbReference type="ARBA" id="ARBA00009423"/>
    </source>
</evidence>
<evidence type="ECO:0000256" key="12">
    <source>
        <dbReference type="ARBA" id="ARBA00023212"/>
    </source>
</evidence>
<keyword evidence="8" id="KW-0735">Signal-anchor</keyword>
<dbReference type="CDD" id="cd07307">
    <property type="entry name" value="BAR"/>
    <property type="match status" value="1"/>
</dbReference>
<evidence type="ECO:0000313" key="21">
    <source>
        <dbReference type="Proteomes" id="UP000663829"/>
    </source>
</evidence>
<evidence type="ECO:0000313" key="19">
    <source>
        <dbReference type="EMBL" id="CAF0852119.1"/>
    </source>
</evidence>
<evidence type="ECO:0000256" key="9">
    <source>
        <dbReference type="ARBA" id="ARBA00022989"/>
    </source>
</evidence>
<organism evidence="19 21">
    <name type="scientific">Didymodactylos carnosus</name>
    <dbReference type="NCBI Taxonomy" id="1234261"/>
    <lineage>
        <taxon>Eukaryota</taxon>
        <taxon>Metazoa</taxon>
        <taxon>Spiralia</taxon>
        <taxon>Gnathifera</taxon>
        <taxon>Rotifera</taxon>
        <taxon>Eurotatoria</taxon>
        <taxon>Bdelloidea</taxon>
        <taxon>Philodinida</taxon>
        <taxon>Philodinidae</taxon>
        <taxon>Didymodactylos</taxon>
    </lineage>
</organism>
<dbReference type="GO" id="GO:0045047">
    <property type="term" value="P:protein targeting to ER"/>
    <property type="evidence" value="ECO:0007669"/>
    <property type="project" value="TreeGrafter"/>
</dbReference>
<comment type="similarity">
    <text evidence="4">Belongs to the TACC family.</text>
</comment>
<feature type="compositionally biased region" description="Basic and acidic residues" evidence="16">
    <location>
        <begin position="384"/>
        <end position="412"/>
    </location>
</feature>
<keyword evidence="9 17" id="KW-1133">Transmembrane helix</keyword>
<evidence type="ECO:0000256" key="2">
    <source>
        <dbReference type="ARBA" id="ARBA00004648"/>
    </source>
</evidence>
<evidence type="ECO:0000259" key="18">
    <source>
        <dbReference type="Pfam" id="PF05010"/>
    </source>
</evidence>
<comment type="function">
    <text evidence="14">Essential component of the signal peptidase complex (SPC) which catalyzes the cleavage of N-terminal signal sequences from nascent proteins as they are translocated into the lumen of the endoplasmic reticulum. Essential for the SPC catalytic activity, possibly by stabilizing and positioning the active center of the complex close to the lumenal surface.</text>
</comment>
<dbReference type="Pfam" id="PF05010">
    <property type="entry name" value="TACC_C"/>
    <property type="match status" value="1"/>
</dbReference>
<evidence type="ECO:0000256" key="1">
    <source>
        <dbReference type="ARBA" id="ARBA00004245"/>
    </source>
</evidence>
<keyword evidence="6 17" id="KW-0812">Transmembrane</keyword>
<dbReference type="EMBL" id="CAJNOQ010000930">
    <property type="protein sequence ID" value="CAF0852119.1"/>
    <property type="molecule type" value="Genomic_DNA"/>
</dbReference>
<keyword evidence="11 17" id="KW-0472">Membrane</keyword>
<evidence type="ECO:0000256" key="7">
    <source>
        <dbReference type="ARBA" id="ARBA00022824"/>
    </source>
</evidence>
<feature type="domain" description="Transforming acidic coiled-coil-containing protein C-terminal" evidence="18">
    <location>
        <begin position="443"/>
        <end position="572"/>
    </location>
</feature>
<feature type="region of interest" description="Disordered" evidence="16">
    <location>
        <begin position="373"/>
        <end position="413"/>
    </location>
</feature>
<comment type="subcellular location">
    <subcellularLocation>
        <location evidence="1">Cytoplasm</location>
        <location evidence="1">Cytoskeleton</location>
    </subcellularLocation>
    <subcellularLocation>
        <location evidence="2">Endoplasmic reticulum membrane</location>
        <topology evidence="2">Single-pass type II membrane protein</topology>
    </subcellularLocation>
</comment>
<dbReference type="GO" id="GO:0006465">
    <property type="term" value="P:signal peptide processing"/>
    <property type="evidence" value="ECO:0007669"/>
    <property type="project" value="InterPro"/>
</dbReference>
<dbReference type="GO" id="GO:0005787">
    <property type="term" value="C:signal peptidase complex"/>
    <property type="evidence" value="ECO:0007669"/>
    <property type="project" value="InterPro"/>
</dbReference>
<feature type="region of interest" description="Disordered" evidence="16">
    <location>
        <begin position="1"/>
        <end position="28"/>
    </location>
</feature>